<proteinExistence type="predicted"/>
<gene>
    <name evidence="3" type="ORF">BTO16_14785</name>
</gene>
<evidence type="ECO:0000259" key="2">
    <source>
        <dbReference type="Pfam" id="PF21957"/>
    </source>
</evidence>
<name>A0A2S7WIJ8_9FLAO</name>
<feature type="domain" description="DUF6371" evidence="1">
    <location>
        <begin position="179"/>
        <end position="329"/>
    </location>
</feature>
<organism evidence="3 4">
    <name type="scientific">Polaribacter glomeratus</name>
    <dbReference type="NCBI Taxonomy" id="102"/>
    <lineage>
        <taxon>Bacteria</taxon>
        <taxon>Pseudomonadati</taxon>
        <taxon>Bacteroidota</taxon>
        <taxon>Flavobacteriia</taxon>
        <taxon>Flavobacteriales</taxon>
        <taxon>Flavobacteriaceae</taxon>
    </lineage>
</organism>
<dbReference type="Pfam" id="PF19898">
    <property type="entry name" value="DUF6371"/>
    <property type="match status" value="1"/>
</dbReference>
<dbReference type="Proteomes" id="UP000239068">
    <property type="component" value="Unassembled WGS sequence"/>
</dbReference>
<evidence type="ECO:0000313" key="4">
    <source>
        <dbReference type="Proteomes" id="UP000239068"/>
    </source>
</evidence>
<dbReference type="InterPro" id="IPR045951">
    <property type="entry name" value="DUF6371"/>
</dbReference>
<dbReference type="Pfam" id="PF21957">
    <property type="entry name" value="Zn_ribbon_16"/>
    <property type="match status" value="1"/>
</dbReference>
<evidence type="ECO:0000259" key="1">
    <source>
        <dbReference type="Pfam" id="PF19898"/>
    </source>
</evidence>
<reference evidence="3 4" key="1">
    <citation type="submission" date="2016-12" db="EMBL/GenBank/DDBJ databases">
        <title>Trade-off between light-utilization and light-protection in marine flavobacteria.</title>
        <authorList>
            <person name="Kumagai Y."/>
            <person name="Yoshizawa S."/>
            <person name="Kogure K."/>
            <person name="Iwasaki W."/>
        </authorList>
    </citation>
    <scope>NUCLEOTIDE SEQUENCE [LARGE SCALE GENOMIC DNA]</scope>
    <source>
        <strain evidence="3 4">ATCC 43844</strain>
    </source>
</reference>
<keyword evidence="4" id="KW-1185">Reference proteome</keyword>
<protein>
    <submittedName>
        <fullName evidence="3">Uncharacterized protein</fullName>
    </submittedName>
</protein>
<dbReference type="InterPro" id="IPR047731">
    <property type="entry name" value="Zinc_ribbon_put"/>
</dbReference>
<dbReference type="EMBL" id="MSCM01000002">
    <property type="protein sequence ID" value="PQJ77112.1"/>
    <property type="molecule type" value="Genomic_DNA"/>
</dbReference>
<sequence length="375" mass="44055">MFLLTKIIYQMETFKYSLDKSSKKNLCPNCNKNTFVYYVNTETGNYLTTDFGRCDREQNCNYHKAPPKGKRGFLIPFLTLQDISNKAFKLVDVNGIISIIPKSQILEQQKGRCYISEWYLKTSTINYLNNESKYFNTDEVCTFNEVKTIKEPQQLKSSFHRLKLQDKIIKEYKDNQKFDNLTTFLLDNFTFDEVDKAVSNYYLTGSNYCWQQSTIFWQIDDKGQIRGAKIMLYDKVTGKRIKEPYNHINWLHKAIKEPDFNLCQCLFGLHLINEDCQKSIAIVESEKTAIIMSIFLPEFIWVSTGSKSNFKFEVLEPLKKRKCFAFPDKGEFNNWSNKAKELKTKGFKIEVSNIIEQTNFNNGFDLADYYFKTTK</sequence>
<dbReference type="NCBIfam" id="NF040506">
    <property type="entry name" value="PG0870_Nterm"/>
    <property type="match status" value="1"/>
</dbReference>
<dbReference type="AlphaFoldDB" id="A0A2S7WIJ8"/>
<evidence type="ECO:0000313" key="3">
    <source>
        <dbReference type="EMBL" id="PQJ77112.1"/>
    </source>
</evidence>
<feature type="domain" description="Zinc beta-ribbon finger putative" evidence="2">
    <location>
        <begin position="14"/>
        <end position="68"/>
    </location>
</feature>
<comment type="caution">
    <text evidence="3">The sequence shown here is derived from an EMBL/GenBank/DDBJ whole genome shotgun (WGS) entry which is preliminary data.</text>
</comment>
<accession>A0A2S7WIJ8</accession>